<dbReference type="SUPFAM" id="SSF57302">
    <property type="entry name" value="Snake toxin-like"/>
    <property type="match status" value="1"/>
</dbReference>
<comment type="caution">
    <text evidence="8">The sequence shown here is derived from an EMBL/GenBank/DDBJ whole genome shotgun (WGS) entry which is preliminary data.</text>
</comment>
<keyword evidence="3 6" id="KW-0732">Signal</keyword>
<keyword evidence="2" id="KW-1003">Cell membrane</keyword>
<evidence type="ECO:0000259" key="7">
    <source>
        <dbReference type="Pfam" id="PF00021"/>
    </source>
</evidence>
<evidence type="ECO:0000256" key="3">
    <source>
        <dbReference type="ARBA" id="ARBA00022729"/>
    </source>
</evidence>
<feature type="domain" description="UPAR/Ly6" evidence="7">
    <location>
        <begin position="136"/>
        <end position="212"/>
    </location>
</feature>
<dbReference type="FunCoup" id="A0A7J8CBH1">
    <property type="interactions" value="111"/>
</dbReference>
<dbReference type="Proteomes" id="UP000550707">
    <property type="component" value="Unassembled WGS sequence"/>
</dbReference>
<dbReference type="GO" id="GO:1901317">
    <property type="term" value="P:regulation of flagellated sperm motility"/>
    <property type="evidence" value="ECO:0007669"/>
    <property type="project" value="TreeGrafter"/>
</dbReference>
<evidence type="ECO:0000313" key="9">
    <source>
        <dbReference type="Proteomes" id="UP000550707"/>
    </source>
</evidence>
<proteinExistence type="predicted"/>
<feature type="signal peptide" evidence="6">
    <location>
        <begin position="1"/>
        <end position="22"/>
    </location>
</feature>
<dbReference type="PANTHER" id="PTHR16529:SF3">
    <property type="entry name" value="TESTIS-EXPRESSED PROTEIN 101"/>
    <property type="match status" value="1"/>
</dbReference>
<evidence type="ECO:0000256" key="5">
    <source>
        <dbReference type="ARBA" id="ARBA00023180"/>
    </source>
</evidence>
<dbReference type="GO" id="GO:0007339">
    <property type="term" value="P:binding of sperm to zona pellucida"/>
    <property type="evidence" value="ECO:0007669"/>
    <property type="project" value="TreeGrafter"/>
</dbReference>
<dbReference type="Pfam" id="PF00021">
    <property type="entry name" value="UPAR_LY6"/>
    <property type="match status" value="2"/>
</dbReference>
<feature type="domain" description="UPAR/Ly6" evidence="7">
    <location>
        <begin position="46"/>
        <end position="115"/>
    </location>
</feature>
<reference evidence="8 9" key="1">
    <citation type="journal article" date="2020" name="Nature">
        <title>Six reference-quality genomes reveal evolution of bat adaptations.</title>
        <authorList>
            <person name="Jebb D."/>
            <person name="Huang Z."/>
            <person name="Pippel M."/>
            <person name="Hughes G.M."/>
            <person name="Lavrichenko K."/>
            <person name="Devanna P."/>
            <person name="Winkler S."/>
            <person name="Jermiin L.S."/>
            <person name="Skirmuntt E.C."/>
            <person name="Katzourakis A."/>
            <person name="Burkitt-Gray L."/>
            <person name="Ray D.A."/>
            <person name="Sullivan K.A.M."/>
            <person name="Roscito J.G."/>
            <person name="Kirilenko B.M."/>
            <person name="Davalos L.M."/>
            <person name="Corthals A.P."/>
            <person name="Power M.L."/>
            <person name="Jones G."/>
            <person name="Ransome R.D."/>
            <person name="Dechmann D.K.N."/>
            <person name="Locatelli A.G."/>
            <person name="Puechmaille S.J."/>
            <person name="Fedrigo O."/>
            <person name="Jarvis E.D."/>
            <person name="Hiller M."/>
            <person name="Vernes S.C."/>
            <person name="Myers E.W."/>
            <person name="Teeling E.C."/>
        </authorList>
    </citation>
    <scope>NUCLEOTIDE SEQUENCE [LARGE SCALE GENOMIC DNA]</scope>
    <source>
        <strain evidence="8">MMolMol1</strain>
        <tissue evidence="8">Muscle</tissue>
    </source>
</reference>
<evidence type="ECO:0000256" key="1">
    <source>
        <dbReference type="ARBA" id="ARBA00004236"/>
    </source>
</evidence>
<keyword evidence="5" id="KW-0325">Glycoprotein</keyword>
<gene>
    <name evidence="8" type="ORF">HJG59_018008</name>
</gene>
<name>A0A7J8CBH1_MOLMO</name>
<accession>A0A7J8CBH1</accession>
<evidence type="ECO:0000313" key="8">
    <source>
        <dbReference type="EMBL" id="KAF6408224.1"/>
    </source>
</evidence>
<dbReference type="CDD" id="cd23634">
    <property type="entry name" value="TFP_LU_ECD_TEX101_rpt2"/>
    <property type="match status" value="1"/>
</dbReference>
<keyword evidence="9" id="KW-1185">Reference proteome</keyword>
<sequence length="243" mass="25925">MGTRHAQGLLVLFLLGASWTLAQNLSCHKGTSLNIDDSPSTAFNWTTEKVETCDNGSLCQESALMIKAGTNAAILTTKGCSSEGTQAVTFVQHSPPPGIMIVSYSSYCEDSLCNNRVNLPDLWNPSILPAPNTSVTLHCPTCVALGSCLNAPSLPCPSGTTRCYQGKLKVTGGDIDSTLEVKGCTSTLGCRLMSGILTVGPMWVKEMCPHQSTIQSRNIENGATTWFPISFGRLELLLLLLLL</sequence>
<evidence type="ECO:0000256" key="2">
    <source>
        <dbReference type="ARBA" id="ARBA00022475"/>
    </source>
</evidence>
<dbReference type="EMBL" id="JACASF010000021">
    <property type="protein sequence ID" value="KAF6408224.1"/>
    <property type="molecule type" value="Genomic_DNA"/>
</dbReference>
<feature type="chain" id="PRO_5029596842" evidence="6">
    <location>
        <begin position="23"/>
        <end position="243"/>
    </location>
</feature>
<evidence type="ECO:0000256" key="4">
    <source>
        <dbReference type="ARBA" id="ARBA00023136"/>
    </source>
</evidence>
<keyword evidence="4" id="KW-0472">Membrane</keyword>
<dbReference type="InParanoid" id="A0A7J8CBH1"/>
<protein>
    <submittedName>
        <fullName evidence="8">Testis expressed 101</fullName>
    </submittedName>
</protein>
<dbReference type="CDD" id="cd23622">
    <property type="entry name" value="TFP_LU_ECD_TEX101_rpt1"/>
    <property type="match status" value="1"/>
</dbReference>
<dbReference type="PANTHER" id="PTHR16529">
    <property type="entry name" value="CD177 ANTIGEN"/>
    <property type="match status" value="1"/>
</dbReference>
<evidence type="ECO:0000256" key="6">
    <source>
        <dbReference type="SAM" id="SignalP"/>
    </source>
</evidence>
<dbReference type="AlphaFoldDB" id="A0A7J8CBH1"/>
<comment type="subcellular location">
    <subcellularLocation>
        <location evidence="1">Cell membrane</location>
    </subcellularLocation>
</comment>
<organism evidence="8 9">
    <name type="scientific">Molossus molossus</name>
    <name type="common">Pallas' mastiff bat</name>
    <name type="synonym">Vespertilio molossus</name>
    <dbReference type="NCBI Taxonomy" id="27622"/>
    <lineage>
        <taxon>Eukaryota</taxon>
        <taxon>Metazoa</taxon>
        <taxon>Chordata</taxon>
        <taxon>Craniata</taxon>
        <taxon>Vertebrata</taxon>
        <taxon>Euteleostomi</taxon>
        <taxon>Mammalia</taxon>
        <taxon>Eutheria</taxon>
        <taxon>Laurasiatheria</taxon>
        <taxon>Chiroptera</taxon>
        <taxon>Yangochiroptera</taxon>
        <taxon>Molossidae</taxon>
        <taxon>Molossus</taxon>
    </lineage>
</organism>
<dbReference type="OrthoDB" id="9443273at2759"/>
<dbReference type="GO" id="GO:0044853">
    <property type="term" value="C:plasma membrane raft"/>
    <property type="evidence" value="ECO:0007669"/>
    <property type="project" value="TreeGrafter"/>
</dbReference>
<dbReference type="InterPro" id="IPR051899">
    <property type="entry name" value="Fert-Immune_med_protein"/>
</dbReference>
<dbReference type="InterPro" id="IPR045860">
    <property type="entry name" value="Snake_toxin-like_sf"/>
</dbReference>
<dbReference type="InterPro" id="IPR016054">
    <property type="entry name" value="LY6_UPA_recep-like"/>
</dbReference>